<organism evidence="1 2">
    <name type="scientific">Thalictrum thalictroides</name>
    <name type="common">Rue-anemone</name>
    <name type="synonym">Anemone thalictroides</name>
    <dbReference type="NCBI Taxonomy" id="46969"/>
    <lineage>
        <taxon>Eukaryota</taxon>
        <taxon>Viridiplantae</taxon>
        <taxon>Streptophyta</taxon>
        <taxon>Embryophyta</taxon>
        <taxon>Tracheophyta</taxon>
        <taxon>Spermatophyta</taxon>
        <taxon>Magnoliopsida</taxon>
        <taxon>Ranunculales</taxon>
        <taxon>Ranunculaceae</taxon>
        <taxon>Thalictroideae</taxon>
        <taxon>Thalictrum</taxon>
    </lineage>
</organism>
<reference evidence="1 2" key="1">
    <citation type="submission" date="2020-06" db="EMBL/GenBank/DDBJ databases">
        <title>Transcriptomic and genomic resources for Thalictrum thalictroides and T. hernandezii: Facilitating candidate gene discovery in an emerging model plant lineage.</title>
        <authorList>
            <person name="Arias T."/>
            <person name="Riano-Pachon D.M."/>
            <person name="Di Stilio V.S."/>
        </authorList>
    </citation>
    <scope>NUCLEOTIDE SEQUENCE [LARGE SCALE GENOMIC DNA]</scope>
    <source>
        <strain evidence="2">cv. WT478/WT964</strain>
        <tissue evidence="1">Leaves</tissue>
    </source>
</reference>
<evidence type="ECO:0000313" key="1">
    <source>
        <dbReference type="EMBL" id="KAF5185689.1"/>
    </source>
</evidence>
<dbReference type="EMBL" id="JABWDY010030347">
    <property type="protein sequence ID" value="KAF5185689.1"/>
    <property type="molecule type" value="Genomic_DNA"/>
</dbReference>
<name>A0A7J6VKN7_THATH</name>
<feature type="non-terminal residue" evidence="1">
    <location>
        <position position="69"/>
    </location>
</feature>
<dbReference type="Proteomes" id="UP000554482">
    <property type="component" value="Unassembled WGS sequence"/>
</dbReference>
<protein>
    <submittedName>
        <fullName evidence="1">Uncharacterized protein</fullName>
    </submittedName>
</protein>
<dbReference type="AlphaFoldDB" id="A0A7J6VKN7"/>
<accession>A0A7J6VKN7</accession>
<proteinExistence type="predicted"/>
<evidence type="ECO:0000313" key="2">
    <source>
        <dbReference type="Proteomes" id="UP000554482"/>
    </source>
</evidence>
<gene>
    <name evidence="1" type="ORF">FRX31_024724</name>
</gene>
<keyword evidence="2" id="KW-1185">Reference proteome</keyword>
<comment type="caution">
    <text evidence="1">The sequence shown here is derived from an EMBL/GenBank/DDBJ whole genome shotgun (WGS) entry which is preliminary data.</text>
</comment>
<sequence length="69" mass="8052">MIAHWIELTTSSIYVLVLDNGKNNLYVDIGLLRMHIKFWDPDKHGKNTVKSAYYRLYQSFAHAASPDQR</sequence>